<feature type="compositionally biased region" description="Low complexity" evidence="1">
    <location>
        <begin position="31"/>
        <end position="43"/>
    </location>
</feature>
<organism evidence="2 3">
    <name type="scientific">Fusarium oxysporum</name>
    <name type="common">Fusarium vascular wilt</name>
    <dbReference type="NCBI Taxonomy" id="5507"/>
    <lineage>
        <taxon>Eukaryota</taxon>
        <taxon>Fungi</taxon>
        <taxon>Dikarya</taxon>
        <taxon>Ascomycota</taxon>
        <taxon>Pezizomycotina</taxon>
        <taxon>Sordariomycetes</taxon>
        <taxon>Hypocreomycetidae</taxon>
        <taxon>Hypocreales</taxon>
        <taxon>Nectriaceae</taxon>
        <taxon>Fusarium</taxon>
        <taxon>Fusarium oxysporum species complex</taxon>
    </lineage>
</organism>
<feature type="region of interest" description="Disordered" evidence="1">
    <location>
        <begin position="334"/>
        <end position="391"/>
    </location>
</feature>
<feature type="compositionally biased region" description="Polar residues" evidence="1">
    <location>
        <begin position="382"/>
        <end position="391"/>
    </location>
</feature>
<dbReference type="OrthoDB" id="5090202at2759"/>
<evidence type="ECO:0000313" key="2">
    <source>
        <dbReference type="EMBL" id="SCO85452.1"/>
    </source>
</evidence>
<gene>
    <name evidence="2" type="ORF">FRV6_09579</name>
</gene>
<feature type="region of interest" description="Disordered" evidence="1">
    <location>
        <begin position="113"/>
        <end position="145"/>
    </location>
</feature>
<feature type="region of interest" description="Disordered" evidence="1">
    <location>
        <begin position="1"/>
        <end position="73"/>
    </location>
</feature>
<dbReference type="VEuPathDB" id="FungiDB:FOIG_05906"/>
<protein>
    <submittedName>
        <fullName evidence="2">Uncharacterized protein</fullName>
    </submittedName>
</protein>
<evidence type="ECO:0000313" key="3">
    <source>
        <dbReference type="Proteomes" id="UP000219369"/>
    </source>
</evidence>
<feature type="compositionally biased region" description="Polar residues" evidence="1">
    <location>
        <begin position="121"/>
        <end position="139"/>
    </location>
</feature>
<dbReference type="VEuPathDB" id="FungiDB:FOMG_10660"/>
<feature type="compositionally biased region" description="Basic and acidic residues" evidence="1">
    <location>
        <begin position="62"/>
        <end position="73"/>
    </location>
</feature>
<dbReference type="VEuPathDB" id="FungiDB:FOC1_g10011268"/>
<name>A0A2H3T9Y2_FUSOX</name>
<dbReference type="VEuPathDB" id="FungiDB:FOXG_06199"/>
<reference evidence="3" key="1">
    <citation type="submission" date="2016-09" db="EMBL/GenBank/DDBJ databases">
        <authorList>
            <person name="Guldener U."/>
        </authorList>
    </citation>
    <scope>NUCLEOTIDE SEQUENCE [LARGE SCALE GENOMIC DNA]</scope>
    <source>
        <strain evidence="3">V64-1</strain>
    </source>
</reference>
<dbReference type="AlphaFoldDB" id="A0A2H3T9Y2"/>
<accession>A0A2H3T9Y2</accession>
<proteinExistence type="predicted"/>
<dbReference type="VEuPathDB" id="FungiDB:FOZG_07375"/>
<dbReference type="VEuPathDB" id="FungiDB:HZS61_012355"/>
<evidence type="ECO:0000256" key="1">
    <source>
        <dbReference type="SAM" id="MobiDB-lite"/>
    </source>
</evidence>
<sequence>MTPPSRQRNPALAGRPGRLKLSVEEAIRQASSRSRSPTTLSPISKDRSRRRSSSSTTSHTVESFRRRARSDRYFDPLGFQTQANQHETSIPFPPLGSQDSSPFPRLSVDESAVFTDEEPPSQGQSPIAQLSGPNWQTPAQPLPSALRTQSARVKDGQMIRVTLKTQTTEVPCIAKCYLTRDLSVVDNDFARNWGVKIHPVPKPRWKDARHWCVLDVIDVETIGSVQKQLSIRLGKLPDQRVSVELGIDALKALHLVDETANPKVEQLSRSAPPSQYLPWTGISPPYMQQPQDILGPYVLTPPAPQQFPTGRNRALTVPSIPSIRIDTSFDTSLSVPKSVGDSGSGEDSSSPWDWDALSIASQSYQEDDPSAWSPAVSDCGGLSSSFDTCMK</sequence>
<dbReference type="EMBL" id="FMJY01000005">
    <property type="protein sequence ID" value="SCO85452.1"/>
    <property type="molecule type" value="Genomic_DNA"/>
</dbReference>
<feature type="compositionally biased region" description="Low complexity" evidence="1">
    <location>
        <begin position="338"/>
        <end position="355"/>
    </location>
</feature>
<dbReference type="Proteomes" id="UP000219369">
    <property type="component" value="Unassembled WGS sequence"/>
</dbReference>